<feature type="transmembrane region" description="Helical" evidence="1">
    <location>
        <begin position="90"/>
        <end position="108"/>
    </location>
</feature>
<organism evidence="2 3">
    <name type="scientific">Streptococcus troglodytae</name>
    <dbReference type="NCBI Taxonomy" id="1111760"/>
    <lineage>
        <taxon>Bacteria</taxon>
        <taxon>Bacillati</taxon>
        <taxon>Bacillota</taxon>
        <taxon>Bacilli</taxon>
        <taxon>Lactobacillales</taxon>
        <taxon>Streptococcaceae</taxon>
        <taxon>Streptococcus</taxon>
    </lineage>
</organism>
<accession>A0A1L7LGH8</accession>
<proteinExistence type="predicted"/>
<dbReference type="RefSeq" id="WP_128832645.1">
    <property type="nucleotide sequence ID" value="NZ_AP014612.1"/>
</dbReference>
<feature type="transmembrane region" description="Helical" evidence="1">
    <location>
        <begin position="21"/>
        <end position="38"/>
    </location>
</feature>
<name>A0A1L7LGH8_9STRE</name>
<gene>
    <name evidence="2" type="ORF">SRT_00330</name>
</gene>
<evidence type="ECO:0000313" key="2">
    <source>
        <dbReference type="EMBL" id="BAQ23294.1"/>
    </source>
</evidence>
<dbReference type="AlphaFoldDB" id="A0A1L7LGH8"/>
<dbReference type="Proteomes" id="UP000217758">
    <property type="component" value="Chromosome"/>
</dbReference>
<feature type="transmembrane region" description="Helical" evidence="1">
    <location>
        <begin position="50"/>
        <end position="70"/>
    </location>
</feature>
<keyword evidence="1" id="KW-0812">Transmembrane</keyword>
<evidence type="ECO:0000256" key="1">
    <source>
        <dbReference type="SAM" id="Phobius"/>
    </source>
</evidence>
<protein>
    <submittedName>
        <fullName evidence="2">Putative membrane protein</fullName>
    </submittedName>
</protein>
<reference evidence="2 3" key="1">
    <citation type="journal article" date="2016" name="Microbiol. Immunol.">
        <title>Complete genome sequence of Streptococcus troglodytae TKU31 isolated from the oral cavity of a chimpanzee (Pan troglodytes).</title>
        <authorList>
            <person name="Okamoto M."/>
            <person name="Naito M."/>
            <person name="Miyanohara M."/>
            <person name="Imai S."/>
            <person name="Nomura Y."/>
            <person name="Saito W."/>
            <person name="Momoi Y."/>
            <person name="Takada K."/>
            <person name="Miyabe-Nishiwaki T."/>
            <person name="Tomonaga M."/>
            <person name="Hanada N."/>
        </authorList>
    </citation>
    <scope>NUCLEOTIDE SEQUENCE [LARGE SCALE GENOMIC DNA]</scope>
    <source>
        <strain evidence="3">TKU 31</strain>
    </source>
</reference>
<evidence type="ECO:0000313" key="3">
    <source>
        <dbReference type="Proteomes" id="UP000217758"/>
    </source>
</evidence>
<sequence>MISNVKSLLWLRQKIISSSKSIRIQMLLPFLLTYLYSLNHSGYEAKQFNLMLSVSMILTMTVGGPMQILLTEEKEKRTLKELLLSGVRSWEYIVSSLIFPIIIGISAVF</sequence>
<dbReference type="EMBL" id="AP014612">
    <property type="protein sequence ID" value="BAQ23294.1"/>
    <property type="molecule type" value="Genomic_DNA"/>
</dbReference>
<dbReference type="KEGG" id="strg:SRT_00330"/>
<keyword evidence="1" id="KW-1133">Transmembrane helix</keyword>
<keyword evidence="3" id="KW-1185">Reference proteome</keyword>
<keyword evidence="1" id="KW-0472">Membrane</keyword>